<keyword evidence="2 8" id="KW-0732">Signal</keyword>
<dbReference type="Pfam" id="PF04083">
    <property type="entry name" value="Abhydro_lipase"/>
    <property type="match status" value="1"/>
</dbReference>
<dbReference type="FunFam" id="3.40.50.1820:FF:000057">
    <property type="entry name" value="Lipase"/>
    <property type="match status" value="1"/>
</dbReference>
<dbReference type="InterPro" id="IPR054465">
    <property type="entry name" value="Integrase_p58-like_C"/>
</dbReference>
<keyword evidence="3 7" id="KW-0378">Hydrolase</keyword>
<dbReference type="PIRSF" id="PIRSF000862">
    <property type="entry name" value="Steryl_ester_lip"/>
    <property type="match status" value="1"/>
</dbReference>
<dbReference type="EMBL" id="OE183425">
    <property type="protein sequence ID" value="CAD7575653.1"/>
    <property type="molecule type" value="Genomic_DNA"/>
</dbReference>
<accession>A0A7R9JAD3</accession>
<evidence type="ECO:0000256" key="8">
    <source>
        <dbReference type="SAM" id="SignalP"/>
    </source>
</evidence>
<evidence type="ECO:0000256" key="6">
    <source>
        <dbReference type="ARBA" id="ARBA00023180"/>
    </source>
</evidence>
<dbReference type="AlphaFoldDB" id="A0A7R9JAD3"/>
<evidence type="ECO:0000256" key="3">
    <source>
        <dbReference type="ARBA" id="ARBA00022801"/>
    </source>
</evidence>
<proteinExistence type="inferred from homology"/>
<evidence type="ECO:0000313" key="11">
    <source>
        <dbReference type="EMBL" id="CAD7575653.1"/>
    </source>
</evidence>
<evidence type="ECO:0000256" key="1">
    <source>
        <dbReference type="ARBA" id="ARBA00010701"/>
    </source>
</evidence>
<feature type="domain" description="Partial AB-hydrolase lipase" evidence="9">
    <location>
        <begin position="46"/>
        <end position="106"/>
    </location>
</feature>
<evidence type="ECO:0000256" key="4">
    <source>
        <dbReference type="ARBA" id="ARBA00022963"/>
    </source>
</evidence>
<evidence type="ECO:0000256" key="2">
    <source>
        <dbReference type="ARBA" id="ARBA00022729"/>
    </source>
</evidence>
<dbReference type="GO" id="GO:0016042">
    <property type="term" value="P:lipid catabolic process"/>
    <property type="evidence" value="ECO:0007669"/>
    <property type="project" value="UniProtKB-KW"/>
</dbReference>
<dbReference type="GO" id="GO:0016788">
    <property type="term" value="F:hydrolase activity, acting on ester bonds"/>
    <property type="evidence" value="ECO:0007669"/>
    <property type="project" value="InterPro"/>
</dbReference>
<sequence length="397" mass="45007">MRLQYGPCFLLISIAISQAKLLSTQNLVNIFEMIAAVKVPEAFLTVPQIIQLHGYPVETHRILTEDGYILTLHRIPGSGLSPPRPGKKPVLLQHGILSCSVDWIIMPNGLGYLLADAGYDVWMGNSRGNTYSSSHVELSIEDPEFWKFSWHEMGIYDLPATIDYILEQTMQKKLYYIGHSMGNTMFYVLCSMRPEYNAKIRAQFSLAPVAFVEHIHSKYQMVAFFSLNMNGTYVTNKRLSDVTYRIQYTLSPRKRPVVHFNGLKPYSARDPPREEVGPSMIDQNKGEDTRLVTTDGISLESQTTGINLTSEHWQTVEIPQALHNNAVNVSTDEEWLYNELSWNNILPRSQMWRDMVLLLCSKASWSQDICANIILSVFGGEKTSVDPVSINIHIEAC</sequence>
<keyword evidence="5" id="KW-0443">Lipid metabolism</keyword>
<dbReference type="InterPro" id="IPR025483">
    <property type="entry name" value="Lipase_euk"/>
</dbReference>
<feature type="signal peptide" evidence="8">
    <location>
        <begin position="1"/>
        <end position="19"/>
    </location>
</feature>
<name>A0A7R9JAD3_TIMCA</name>
<protein>
    <recommendedName>
        <fullName evidence="7">Lipase</fullName>
    </recommendedName>
</protein>
<feature type="domain" description="Integrase p58-like C-terminal" evidence="10">
    <location>
        <begin position="237"/>
        <end position="265"/>
    </location>
</feature>
<dbReference type="Pfam" id="PF22938">
    <property type="entry name" value="Integrase_p58_C"/>
    <property type="match status" value="1"/>
</dbReference>
<evidence type="ECO:0000256" key="7">
    <source>
        <dbReference type="PIRNR" id="PIRNR000862"/>
    </source>
</evidence>
<comment type="similarity">
    <text evidence="1 7">Belongs to the AB hydrolase superfamily. Lipase family.</text>
</comment>
<organism evidence="11">
    <name type="scientific">Timema californicum</name>
    <name type="common">California timema</name>
    <name type="synonym">Walking stick</name>
    <dbReference type="NCBI Taxonomy" id="61474"/>
    <lineage>
        <taxon>Eukaryota</taxon>
        <taxon>Metazoa</taxon>
        <taxon>Ecdysozoa</taxon>
        <taxon>Arthropoda</taxon>
        <taxon>Hexapoda</taxon>
        <taxon>Insecta</taxon>
        <taxon>Pterygota</taxon>
        <taxon>Neoptera</taxon>
        <taxon>Polyneoptera</taxon>
        <taxon>Phasmatodea</taxon>
        <taxon>Timematodea</taxon>
        <taxon>Timematoidea</taxon>
        <taxon>Timematidae</taxon>
        <taxon>Timema</taxon>
    </lineage>
</organism>
<evidence type="ECO:0000259" key="9">
    <source>
        <dbReference type="Pfam" id="PF04083"/>
    </source>
</evidence>
<keyword evidence="6" id="KW-0325">Glycoprotein</keyword>
<evidence type="ECO:0000259" key="10">
    <source>
        <dbReference type="Pfam" id="PF22938"/>
    </source>
</evidence>
<dbReference type="PANTHER" id="PTHR11005">
    <property type="entry name" value="LYSOSOMAL ACID LIPASE-RELATED"/>
    <property type="match status" value="1"/>
</dbReference>
<reference evidence="11" key="1">
    <citation type="submission" date="2020-11" db="EMBL/GenBank/DDBJ databases">
        <authorList>
            <person name="Tran Van P."/>
        </authorList>
    </citation>
    <scope>NUCLEOTIDE SEQUENCE</scope>
</reference>
<feature type="chain" id="PRO_5031146140" description="Lipase" evidence="8">
    <location>
        <begin position="20"/>
        <end position="397"/>
    </location>
</feature>
<dbReference type="SUPFAM" id="SSF53474">
    <property type="entry name" value="alpha/beta-Hydrolases"/>
    <property type="match status" value="1"/>
</dbReference>
<dbReference type="InterPro" id="IPR006693">
    <property type="entry name" value="AB_hydrolase_lipase"/>
</dbReference>
<evidence type="ECO:0000256" key="5">
    <source>
        <dbReference type="ARBA" id="ARBA00023098"/>
    </source>
</evidence>
<dbReference type="InterPro" id="IPR029058">
    <property type="entry name" value="AB_hydrolase_fold"/>
</dbReference>
<keyword evidence="4 7" id="KW-0442">Lipid degradation</keyword>
<gene>
    <name evidence="11" type="ORF">TCMB3V08_LOCUS8239</name>
</gene>
<dbReference type="Gene3D" id="3.40.50.1820">
    <property type="entry name" value="alpha/beta hydrolase"/>
    <property type="match status" value="1"/>
</dbReference>